<evidence type="ECO:0000313" key="1">
    <source>
        <dbReference type="EMBL" id="MBK4723909.1"/>
    </source>
</evidence>
<dbReference type="Proteomes" id="UP000633731">
    <property type="component" value="Unassembled WGS sequence"/>
</dbReference>
<name>A0ACC5RGZ9_ENTAG</name>
<accession>A0ACC5RGZ9</accession>
<comment type="caution">
    <text evidence="1">The sequence shown here is derived from an EMBL/GenBank/DDBJ whole genome shotgun (WGS) entry which is preliminary data.</text>
</comment>
<organism evidence="1 2">
    <name type="scientific">Enterobacter agglomerans</name>
    <name type="common">Erwinia herbicola</name>
    <name type="synonym">Pantoea agglomerans</name>
    <dbReference type="NCBI Taxonomy" id="549"/>
    <lineage>
        <taxon>Bacteria</taxon>
        <taxon>Pseudomonadati</taxon>
        <taxon>Pseudomonadota</taxon>
        <taxon>Gammaproteobacteria</taxon>
        <taxon>Enterobacterales</taxon>
        <taxon>Erwiniaceae</taxon>
        <taxon>Pantoea</taxon>
        <taxon>Pantoea agglomerans group</taxon>
    </lineage>
</organism>
<reference evidence="1" key="1">
    <citation type="submission" date="2021-01" db="EMBL/GenBank/DDBJ databases">
        <title>Draft genome of Pantoea agglomerans Eh 335.</title>
        <authorList>
            <person name="Emsley S.A."/>
            <person name="Oline D.K."/>
            <person name="Saw J.H."/>
            <person name="Ushijima B."/>
            <person name="Videau P."/>
            <person name="Koyack M.J."/>
        </authorList>
    </citation>
    <scope>NUCLEOTIDE SEQUENCE</scope>
    <source>
        <strain evidence="1">Eh 335</strain>
    </source>
</reference>
<gene>
    <name evidence="1" type="ORF">JJL49_01500</name>
</gene>
<proteinExistence type="predicted"/>
<keyword evidence="2" id="KW-1185">Reference proteome</keyword>
<sequence length="129" mass="14763">MRERLSQTSATFSFPDPGELDKRVELRQRIDVPASDFGVEPEYHNVRKVWAKVRQVGAGTYQSSVQSDDIITHYITIRYRPGITSDFEIVMSGQVYRIKRSRDLNSARRYLLMECEELGAVQRGGASYG</sequence>
<protein>
    <submittedName>
        <fullName evidence="1">Phage head closure protein</fullName>
    </submittedName>
</protein>
<dbReference type="EMBL" id="JAEOXF010000001">
    <property type="protein sequence ID" value="MBK4723909.1"/>
    <property type="molecule type" value="Genomic_DNA"/>
</dbReference>
<evidence type="ECO:0000313" key="2">
    <source>
        <dbReference type="Proteomes" id="UP000633731"/>
    </source>
</evidence>